<organism evidence="1">
    <name type="scientific">Physcomitrium patens</name>
    <name type="common">Spreading-leaved earth moss</name>
    <name type="synonym">Physcomitrella patens</name>
    <dbReference type="NCBI Taxonomy" id="3218"/>
    <lineage>
        <taxon>Eukaryota</taxon>
        <taxon>Viridiplantae</taxon>
        <taxon>Streptophyta</taxon>
        <taxon>Embryophyta</taxon>
        <taxon>Bryophyta</taxon>
        <taxon>Bryophytina</taxon>
        <taxon>Bryopsida</taxon>
        <taxon>Funariidae</taxon>
        <taxon>Funariales</taxon>
        <taxon>Funariaceae</taxon>
        <taxon>Physcomitrium</taxon>
    </lineage>
</organism>
<dbReference type="EnsemblPlants" id="Pp3c7_20430V3.1">
    <property type="protein sequence ID" value="Pp3c7_20430V3.1"/>
    <property type="gene ID" value="Pp3c7_20430"/>
</dbReference>
<reference evidence="2" key="3">
    <citation type="submission" date="2020-12" db="UniProtKB">
        <authorList>
            <consortium name="EnsemblPlants"/>
        </authorList>
    </citation>
    <scope>IDENTIFICATION</scope>
</reference>
<sequence length="111" mass="12098">MPVGCSHRGAHVTAGACDKVGSGWHAMSQSGTPKMRRKFLIVSDTSQLEARFRGPYRKATFPIPNWTCLEWYPCGLPVNNGTDCVVWVEVASSIPRRLGFACPFAVTTIGV</sequence>
<protein>
    <submittedName>
        <fullName evidence="1 2">Uncharacterized protein</fullName>
    </submittedName>
</protein>
<dbReference type="EnsemblPlants" id="Pp3c7_20430V3.2">
    <property type="protein sequence ID" value="Pp3c7_20430V3.2"/>
    <property type="gene ID" value="Pp3c7_20430"/>
</dbReference>
<accession>A0A2K1KCC4</accession>
<reference evidence="1 3" key="1">
    <citation type="journal article" date="2008" name="Science">
        <title>The Physcomitrella genome reveals evolutionary insights into the conquest of land by plants.</title>
        <authorList>
            <person name="Rensing S."/>
            <person name="Lang D."/>
            <person name="Zimmer A."/>
            <person name="Terry A."/>
            <person name="Salamov A."/>
            <person name="Shapiro H."/>
            <person name="Nishiyama T."/>
            <person name="Perroud P.-F."/>
            <person name="Lindquist E."/>
            <person name="Kamisugi Y."/>
            <person name="Tanahashi T."/>
            <person name="Sakakibara K."/>
            <person name="Fujita T."/>
            <person name="Oishi K."/>
            <person name="Shin-I T."/>
            <person name="Kuroki Y."/>
            <person name="Toyoda A."/>
            <person name="Suzuki Y."/>
            <person name="Hashimoto A."/>
            <person name="Yamaguchi K."/>
            <person name="Sugano A."/>
            <person name="Kohara Y."/>
            <person name="Fujiyama A."/>
            <person name="Anterola A."/>
            <person name="Aoki S."/>
            <person name="Ashton N."/>
            <person name="Barbazuk W.B."/>
            <person name="Barker E."/>
            <person name="Bennetzen J."/>
            <person name="Bezanilla M."/>
            <person name="Blankenship R."/>
            <person name="Cho S.H."/>
            <person name="Dutcher S."/>
            <person name="Estelle M."/>
            <person name="Fawcett J.A."/>
            <person name="Gundlach H."/>
            <person name="Hanada K."/>
            <person name="Heyl A."/>
            <person name="Hicks K.A."/>
            <person name="Hugh J."/>
            <person name="Lohr M."/>
            <person name="Mayer K."/>
            <person name="Melkozernov A."/>
            <person name="Murata T."/>
            <person name="Nelson D."/>
            <person name="Pils B."/>
            <person name="Prigge M."/>
            <person name="Reiss B."/>
            <person name="Renner T."/>
            <person name="Rombauts S."/>
            <person name="Rushton P."/>
            <person name="Sanderfoot A."/>
            <person name="Schween G."/>
            <person name="Shiu S.-H."/>
            <person name="Stueber K."/>
            <person name="Theodoulou F.L."/>
            <person name="Tu H."/>
            <person name="Van de Peer Y."/>
            <person name="Verrier P.J."/>
            <person name="Waters E."/>
            <person name="Wood A."/>
            <person name="Yang L."/>
            <person name="Cove D."/>
            <person name="Cuming A."/>
            <person name="Hasebe M."/>
            <person name="Lucas S."/>
            <person name="Mishler D.B."/>
            <person name="Reski R."/>
            <person name="Grigoriev I."/>
            <person name="Quatrano R.S."/>
            <person name="Boore J.L."/>
        </authorList>
    </citation>
    <scope>NUCLEOTIDE SEQUENCE [LARGE SCALE GENOMIC DNA]</scope>
    <source>
        <strain evidence="2 3">cv. Gransden 2004</strain>
    </source>
</reference>
<keyword evidence="3" id="KW-1185">Reference proteome</keyword>
<name>A0A2K1KCC4_PHYPA</name>
<reference evidence="1 3" key="2">
    <citation type="journal article" date="2018" name="Plant J.">
        <title>The Physcomitrella patens chromosome-scale assembly reveals moss genome structure and evolution.</title>
        <authorList>
            <person name="Lang D."/>
            <person name="Ullrich K.K."/>
            <person name="Murat F."/>
            <person name="Fuchs J."/>
            <person name="Jenkins J."/>
            <person name="Haas F.B."/>
            <person name="Piednoel M."/>
            <person name="Gundlach H."/>
            <person name="Van Bel M."/>
            <person name="Meyberg R."/>
            <person name="Vives C."/>
            <person name="Morata J."/>
            <person name="Symeonidi A."/>
            <person name="Hiss M."/>
            <person name="Muchero W."/>
            <person name="Kamisugi Y."/>
            <person name="Saleh O."/>
            <person name="Blanc G."/>
            <person name="Decker E.L."/>
            <person name="van Gessel N."/>
            <person name="Grimwood J."/>
            <person name="Hayes R.D."/>
            <person name="Graham S.W."/>
            <person name="Gunter L.E."/>
            <person name="McDaniel S.F."/>
            <person name="Hoernstein S.N.W."/>
            <person name="Larsson A."/>
            <person name="Li F.W."/>
            <person name="Perroud P.F."/>
            <person name="Phillips J."/>
            <person name="Ranjan P."/>
            <person name="Rokshar D.S."/>
            <person name="Rothfels C.J."/>
            <person name="Schneider L."/>
            <person name="Shu S."/>
            <person name="Stevenson D.W."/>
            <person name="Thummler F."/>
            <person name="Tillich M."/>
            <person name="Villarreal Aguilar J.C."/>
            <person name="Widiez T."/>
            <person name="Wong G.K."/>
            <person name="Wymore A."/>
            <person name="Zhang Y."/>
            <person name="Zimmer A.D."/>
            <person name="Quatrano R.S."/>
            <person name="Mayer K.F.X."/>
            <person name="Goodstein D."/>
            <person name="Casacuberta J.M."/>
            <person name="Vandepoele K."/>
            <person name="Reski R."/>
            <person name="Cuming A.C."/>
            <person name="Tuskan G.A."/>
            <person name="Maumus F."/>
            <person name="Salse J."/>
            <person name="Schmutz J."/>
            <person name="Rensing S.A."/>
        </authorList>
    </citation>
    <scope>NUCLEOTIDE SEQUENCE [LARGE SCALE GENOMIC DNA]</scope>
    <source>
        <strain evidence="2 3">cv. Gransden 2004</strain>
    </source>
</reference>
<dbReference type="Gramene" id="Pp3c7_20430V3.1">
    <property type="protein sequence ID" value="Pp3c7_20430V3.1"/>
    <property type="gene ID" value="Pp3c7_20430"/>
</dbReference>
<evidence type="ECO:0000313" key="3">
    <source>
        <dbReference type="Proteomes" id="UP000006727"/>
    </source>
</evidence>
<evidence type="ECO:0000313" key="1">
    <source>
        <dbReference type="EMBL" id="PNR51428.1"/>
    </source>
</evidence>
<dbReference type="InParanoid" id="A0A2K1KCC4"/>
<proteinExistence type="predicted"/>
<dbReference type="EMBL" id="ABEU02000007">
    <property type="protein sequence ID" value="PNR51428.1"/>
    <property type="molecule type" value="Genomic_DNA"/>
</dbReference>
<dbReference type="PaxDb" id="3218-PP1S2_380V6.1"/>
<gene>
    <name evidence="1" type="ORF">PHYPA_010615</name>
</gene>
<dbReference type="Proteomes" id="UP000006727">
    <property type="component" value="Chromosome 7"/>
</dbReference>
<dbReference type="AlphaFoldDB" id="A0A2K1KCC4"/>
<evidence type="ECO:0000313" key="2">
    <source>
        <dbReference type="EnsemblPlants" id="Pp3c7_20430V3.1"/>
    </source>
</evidence>
<dbReference type="Gramene" id="Pp3c7_20430V3.2">
    <property type="protein sequence ID" value="Pp3c7_20430V3.2"/>
    <property type="gene ID" value="Pp3c7_20430"/>
</dbReference>